<dbReference type="SUPFAM" id="SSF53800">
    <property type="entry name" value="Chelatase"/>
    <property type="match status" value="1"/>
</dbReference>
<dbReference type="EMBL" id="AP017372">
    <property type="protein sequence ID" value="BAU57626.1"/>
    <property type="molecule type" value="Genomic_DNA"/>
</dbReference>
<dbReference type="GO" id="GO:0016829">
    <property type="term" value="F:lyase activity"/>
    <property type="evidence" value="ECO:0007669"/>
    <property type="project" value="UniProtKB-KW"/>
</dbReference>
<name>A0A110B526_HALHR</name>
<dbReference type="KEGG" id="hhk:HH1059_09330"/>
<dbReference type="PANTHER" id="PTHR33542">
    <property type="entry name" value="SIROHYDROCHLORIN FERROCHELATASE, CHLOROPLASTIC"/>
    <property type="match status" value="1"/>
</dbReference>
<keyword evidence="2" id="KW-0456">Lyase</keyword>
<dbReference type="OrthoDB" id="9797895at2"/>
<evidence type="ECO:0000256" key="2">
    <source>
        <dbReference type="ARBA" id="ARBA00023239"/>
    </source>
</evidence>
<gene>
    <name evidence="3" type="ORF">HH1059_09330</name>
</gene>
<keyword evidence="1" id="KW-0479">Metal-binding</keyword>
<evidence type="ECO:0000313" key="3">
    <source>
        <dbReference type="EMBL" id="BAU57626.1"/>
    </source>
</evidence>
<reference evidence="3" key="1">
    <citation type="submission" date="2016-02" db="EMBL/GenBank/DDBJ databases">
        <title>Halorhodospira halochloris DSM-1059 complete genome, version 2.</title>
        <authorList>
            <person name="Tsukatani Y."/>
        </authorList>
    </citation>
    <scope>NUCLEOTIDE SEQUENCE</scope>
    <source>
        <strain evidence="3">DSM 1059</strain>
    </source>
</reference>
<dbReference type="GO" id="GO:0046872">
    <property type="term" value="F:metal ion binding"/>
    <property type="evidence" value="ECO:0007669"/>
    <property type="project" value="UniProtKB-KW"/>
</dbReference>
<sequence length="275" mass="31280">MDHCILLIGHGSRQTEGNDEIRRFAELWQQRHPDWQIETCFIEFDEALLDAGLERAAARARRVTAVPLILNAAGHVKLEIPAHIDAARARNPQTEFRCARHIGASEPVLQILERRLRETMLSLDAPDPRTTGVILLGRGSSDRVANSEVARMARLLYEGNEHDLVDVAFTGVTHPRLEKVVQRHWQLGMTQQIILPFYLFTGRLIERINAQIQRLRGQYPQMAFALGDYIGFEPEIFEVVDERVQQAWDGSSMLECDGCPHRAAAAEHGHHHHHH</sequence>
<dbReference type="Pfam" id="PF01903">
    <property type="entry name" value="CbiX"/>
    <property type="match status" value="2"/>
</dbReference>
<evidence type="ECO:0000313" key="4">
    <source>
        <dbReference type="Proteomes" id="UP000218890"/>
    </source>
</evidence>
<proteinExistence type="predicted"/>
<dbReference type="PANTHER" id="PTHR33542:SF3">
    <property type="entry name" value="SIROHYDROCHLORIN FERROCHELATASE, CHLOROPLASTIC"/>
    <property type="match status" value="1"/>
</dbReference>
<dbReference type="InterPro" id="IPR002762">
    <property type="entry name" value="CbiX-like"/>
</dbReference>
<dbReference type="AlphaFoldDB" id="A0A110B526"/>
<dbReference type="InterPro" id="IPR050963">
    <property type="entry name" value="Sirohydro_Cobaltochel/CbiX"/>
</dbReference>
<dbReference type="Gene3D" id="3.40.50.1400">
    <property type="match status" value="2"/>
</dbReference>
<organism evidence="3 4">
    <name type="scientific">Halorhodospira halochloris</name>
    <name type="common">Ectothiorhodospira halochloris</name>
    <dbReference type="NCBI Taxonomy" id="1052"/>
    <lineage>
        <taxon>Bacteria</taxon>
        <taxon>Pseudomonadati</taxon>
        <taxon>Pseudomonadota</taxon>
        <taxon>Gammaproteobacteria</taxon>
        <taxon>Chromatiales</taxon>
        <taxon>Ectothiorhodospiraceae</taxon>
        <taxon>Halorhodospira</taxon>
    </lineage>
</organism>
<dbReference type="CDD" id="cd03416">
    <property type="entry name" value="CbiX_SirB_N"/>
    <property type="match status" value="1"/>
</dbReference>
<dbReference type="RefSeq" id="WP_096408838.1">
    <property type="nucleotide sequence ID" value="NZ_AP017372.2"/>
</dbReference>
<accession>A0A110B526</accession>
<keyword evidence="4" id="KW-1185">Reference proteome</keyword>
<protein>
    <submittedName>
        <fullName evidence="3">Sirohydrochlorin cobaltochelatase</fullName>
    </submittedName>
</protein>
<evidence type="ECO:0000256" key="1">
    <source>
        <dbReference type="ARBA" id="ARBA00022723"/>
    </source>
</evidence>
<dbReference type="CDD" id="cd03414">
    <property type="entry name" value="CbiX_SirB_C"/>
    <property type="match status" value="1"/>
</dbReference>
<dbReference type="Proteomes" id="UP000218890">
    <property type="component" value="Chromosome"/>
</dbReference>